<proteinExistence type="predicted"/>
<dbReference type="InterPro" id="IPR001173">
    <property type="entry name" value="Glyco_trans_2-like"/>
</dbReference>
<dbReference type="Proteomes" id="UP001337723">
    <property type="component" value="Chromosome"/>
</dbReference>
<keyword evidence="3" id="KW-1185">Reference proteome</keyword>
<dbReference type="InterPro" id="IPR029044">
    <property type="entry name" value="Nucleotide-diphossugar_trans"/>
</dbReference>
<feature type="domain" description="Glycosyltransferase 2-like" evidence="1">
    <location>
        <begin position="5"/>
        <end position="134"/>
    </location>
</feature>
<reference evidence="2 3" key="1">
    <citation type="submission" date="2023-01" db="EMBL/GenBank/DDBJ databases">
        <title>Complete genome sequence of Roseicyclus marinus strain Dej080120_10.</title>
        <authorList>
            <person name="Ueki S."/>
            <person name="Maruyama F."/>
        </authorList>
    </citation>
    <scope>NUCLEOTIDE SEQUENCE [LARGE SCALE GENOMIC DNA]</scope>
    <source>
        <strain evidence="2 3">Dej080120_10</strain>
    </source>
</reference>
<sequence>MVDVSIVIPFKFGAKYAFSSLLSCRLAMRGKNAEIVLCLDSPSDDERDLLQRQIRKAAAPVKLVENTGSGISAAINSGIDAASSEFILRHDIDDLMLPKRLDYCKEGFDRGFDFIFGSALRFPKPKRLTVPANLAEARLRCLYENPFMHPASAYTKKAIGDIGGYDPYFDGIEDFELWSRVLWSSCNIVTDQRLHVLYRKHKKQYSKSRNAKVTNLKRIEVFEKNRIRTIASDT</sequence>
<dbReference type="Pfam" id="PF00535">
    <property type="entry name" value="Glycos_transf_2"/>
    <property type="match status" value="1"/>
</dbReference>
<protein>
    <recommendedName>
        <fullName evidence="1">Glycosyltransferase 2-like domain-containing protein</fullName>
    </recommendedName>
</protein>
<dbReference type="AlphaFoldDB" id="A0AA48HCH9"/>
<accession>A0AA48HCH9</accession>
<dbReference type="SUPFAM" id="SSF53448">
    <property type="entry name" value="Nucleotide-diphospho-sugar transferases"/>
    <property type="match status" value="1"/>
</dbReference>
<evidence type="ECO:0000313" key="2">
    <source>
        <dbReference type="EMBL" id="BDW86958.1"/>
    </source>
</evidence>
<dbReference type="PANTHER" id="PTHR43685">
    <property type="entry name" value="GLYCOSYLTRANSFERASE"/>
    <property type="match status" value="1"/>
</dbReference>
<evidence type="ECO:0000259" key="1">
    <source>
        <dbReference type="Pfam" id="PF00535"/>
    </source>
</evidence>
<gene>
    <name evidence="2" type="ORF">MACH21_31350</name>
</gene>
<organism evidence="2 3">
    <name type="scientific">Roseicyclus marinus</name>
    <dbReference type="NCBI Taxonomy" id="2161673"/>
    <lineage>
        <taxon>Bacteria</taxon>
        <taxon>Pseudomonadati</taxon>
        <taxon>Pseudomonadota</taxon>
        <taxon>Alphaproteobacteria</taxon>
        <taxon>Rhodobacterales</taxon>
        <taxon>Roseobacteraceae</taxon>
        <taxon>Roseicyclus</taxon>
    </lineage>
</organism>
<dbReference type="InterPro" id="IPR050834">
    <property type="entry name" value="Glycosyltransf_2"/>
</dbReference>
<evidence type="ECO:0000313" key="3">
    <source>
        <dbReference type="Proteomes" id="UP001337723"/>
    </source>
</evidence>
<name>A0AA48HCH9_9RHOB</name>
<dbReference type="KEGG" id="rmai:MACH21_31350"/>
<dbReference type="EMBL" id="AP027266">
    <property type="protein sequence ID" value="BDW86958.1"/>
    <property type="molecule type" value="Genomic_DNA"/>
</dbReference>
<dbReference type="PANTHER" id="PTHR43685:SF2">
    <property type="entry name" value="GLYCOSYLTRANSFERASE 2-LIKE DOMAIN-CONTAINING PROTEIN"/>
    <property type="match status" value="1"/>
</dbReference>
<dbReference type="Gene3D" id="3.90.550.10">
    <property type="entry name" value="Spore Coat Polysaccharide Biosynthesis Protein SpsA, Chain A"/>
    <property type="match status" value="1"/>
</dbReference>